<accession>A0A1I2F3U5</accession>
<dbReference type="RefSeq" id="WP_091543757.1">
    <property type="nucleotide sequence ID" value="NZ_FONY01000012.1"/>
</dbReference>
<dbReference type="EMBL" id="FONY01000012">
    <property type="protein sequence ID" value="SFE99653.1"/>
    <property type="molecule type" value="Genomic_DNA"/>
</dbReference>
<name>A0A1I2F3U5_9BACT</name>
<feature type="domain" description="Outer membrane protein beta-barrel" evidence="1">
    <location>
        <begin position="36"/>
        <end position="195"/>
    </location>
</feature>
<organism evidence="2 3">
    <name type="scientific">Thermoflexibacter ruber</name>
    <dbReference type="NCBI Taxonomy" id="1003"/>
    <lineage>
        <taxon>Bacteria</taxon>
        <taxon>Pseudomonadati</taxon>
        <taxon>Bacteroidota</taxon>
        <taxon>Cytophagia</taxon>
        <taxon>Cytophagales</taxon>
        <taxon>Thermoflexibacteraceae</taxon>
        <taxon>Thermoflexibacter</taxon>
    </lineage>
</organism>
<dbReference type="Proteomes" id="UP000199513">
    <property type="component" value="Unassembled WGS sequence"/>
</dbReference>
<dbReference type="STRING" id="1003.SAMN04488541_101258"/>
<dbReference type="Pfam" id="PF13568">
    <property type="entry name" value="OMP_b-brl_2"/>
    <property type="match status" value="1"/>
</dbReference>
<dbReference type="SUPFAM" id="SSF56925">
    <property type="entry name" value="OMPA-like"/>
    <property type="match status" value="1"/>
</dbReference>
<sequence>MNTLHSRYNFKLLNRLFTTILVVIISLPVLGQGEGTISLGLRGGLNTSNFAGNIGGAAGENRFKAGINFGAFGIYSIQENWGITAEVNYSPKGTVTSQFARSNIKLNYLDIPVYVNYFFGQGGDKLRTKVFLGPYVDFLMTAKQNLGGIEVDVKDRYNNLDLGLLLGAGLHYKISESGGNWLILDVRYGIGFSDIAKPGLGTSNITNRALSFNLGISFPIND</sequence>
<gene>
    <name evidence="2" type="ORF">SAMN04488541_101258</name>
</gene>
<dbReference type="AlphaFoldDB" id="A0A1I2F3U5"/>
<protein>
    <submittedName>
        <fullName evidence="2">Outer membrane protein beta-barrel domain-containing protein</fullName>
    </submittedName>
</protein>
<dbReference type="InterPro" id="IPR011250">
    <property type="entry name" value="OMP/PagP_B-barrel"/>
</dbReference>
<keyword evidence="3" id="KW-1185">Reference proteome</keyword>
<dbReference type="InterPro" id="IPR025665">
    <property type="entry name" value="Beta-barrel_OMP_2"/>
</dbReference>
<reference evidence="2 3" key="1">
    <citation type="submission" date="2016-10" db="EMBL/GenBank/DDBJ databases">
        <authorList>
            <person name="de Groot N.N."/>
        </authorList>
    </citation>
    <scope>NUCLEOTIDE SEQUENCE [LARGE SCALE GENOMIC DNA]</scope>
    <source>
        <strain>GEY</strain>
        <strain evidence="3">DSM 9560</strain>
    </source>
</reference>
<dbReference type="Gene3D" id="2.40.160.20">
    <property type="match status" value="1"/>
</dbReference>
<evidence type="ECO:0000313" key="3">
    <source>
        <dbReference type="Proteomes" id="UP000199513"/>
    </source>
</evidence>
<dbReference type="OrthoDB" id="1121752at2"/>
<evidence type="ECO:0000259" key="1">
    <source>
        <dbReference type="Pfam" id="PF13568"/>
    </source>
</evidence>
<proteinExistence type="predicted"/>
<evidence type="ECO:0000313" key="2">
    <source>
        <dbReference type="EMBL" id="SFE99653.1"/>
    </source>
</evidence>